<proteinExistence type="predicted"/>
<dbReference type="PROSITE" id="PS51257">
    <property type="entry name" value="PROKAR_LIPOPROTEIN"/>
    <property type="match status" value="1"/>
</dbReference>
<dbReference type="Proteomes" id="UP000249557">
    <property type="component" value="Unassembled WGS sequence"/>
</dbReference>
<reference evidence="2 3" key="1">
    <citation type="submission" date="2017-08" db="EMBL/GenBank/DDBJ databases">
        <title>Infants hospitalized years apart are colonized by the same room-sourced microbial strains.</title>
        <authorList>
            <person name="Brooks B."/>
            <person name="Olm M.R."/>
            <person name="Firek B.A."/>
            <person name="Baker R."/>
            <person name="Thomas B.C."/>
            <person name="Morowitz M.J."/>
            <person name="Banfield J.F."/>
        </authorList>
    </citation>
    <scope>NUCLEOTIDE SEQUENCE [LARGE SCALE GENOMIC DNA]</scope>
    <source>
        <strain evidence="2">S2_018_000_R2_104</strain>
    </source>
</reference>
<evidence type="ECO:0000256" key="1">
    <source>
        <dbReference type="SAM" id="SignalP"/>
    </source>
</evidence>
<organism evidence="2 3">
    <name type="scientific">Micavibrio aeruginosavorus</name>
    <dbReference type="NCBI Taxonomy" id="349221"/>
    <lineage>
        <taxon>Bacteria</taxon>
        <taxon>Pseudomonadati</taxon>
        <taxon>Bdellovibrionota</taxon>
        <taxon>Bdellovibrionia</taxon>
        <taxon>Bdellovibrionales</taxon>
        <taxon>Pseudobdellovibrionaceae</taxon>
        <taxon>Micavibrio</taxon>
    </lineage>
</organism>
<evidence type="ECO:0000313" key="3">
    <source>
        <dbReference type="Proteomes" id="UP000249557"/>
    </source>
</evidence>
<dbReference type="EMBL" id="QFNK01000143">
    <property type="protein sequence ID" value="PZO85705.1"/>
    <property type="molecule type" value="Genomic_DNA"/>
</dbReference>
<sequence length="140" mass="14311">MKQKFQQMAKVIVLLGGTSALGACSVTTGGYAVGVKTSTNDACMKNTSVGLGVVGVNTTGFDSKCGNTKIGNGLRTNPSSTKLDRAAGVAIIREQNSKADLTDAYKDVAGANGCVLKRATSKAPATIDCPVGQRPVIFGR</sequence>
<gene>
    <name evidence="2" type="ORF">DI626_07325</name>
</gene>
<keyword evidence="1" id="KW-0732">Signal</keyword>
<dbReference type="AlphaFoldDB" id="A0A2W5BRA1"/>
<feature type="signal peptide" evidence="1">
    <location>
        <begin position="1"/>
        <end position="22"/>
    </location>
</feature>
<name>A0A2W5BRA1_9BACT</name>
<accession>A0A2W5BRA1</accession>
<protein>
    <recommendedName>
        <fullName evidence="4">Lipoprotein</fullName>
    </recommendedName>
</protein>
<comment type="caution">
    <text evidence="2">The sequence shown here is derived from an EMBL/GenBank/DDBJ whole genome shotgun (WGS) entry which is preliminary data.</text>
</comment>
<feature type="chain" id="PRO_5015898882" description="Lipoprotein" evidence="1">
    <location>
        <begin position="23"/>
        <end position="140"/>
    </location>
</feature>
<evidence type="ECO:0008006" key="4">
    <source>
        <dbReference type="Google" id="ProtNLM"/>
    </source>
</evidence>
<evidence type="ECO:0000313" key="2">
    <source>
        <dbReference type="EMBL" id="PZO85705.1"/>
    </source>
</evidence>